<dbReference type="Gene3D" id="3.40.630.30">
    <property type="match status" value="1"/>
</dbReference>
<evidence type="ECO:0000313" key="2">
    <source>
        <dbReference type="Proteomes" id="UP001499986"/>
    </source>
</evidence>
<proteinExistence type="predicted"/>
<name>A0ABP5VBN9_9ACTN</name>
<dbReference type="Proteomes" id="UP001499986">
    <property type="component" value="Unassembled WGS sequence"/>
</dbReference>
<dbReference type="RefSeq" id="WP_086852351.1">
    <property type="nucleotide sequence ID" value="NZ_BAAASE010000003.1"/>
</dbReference>
<keyword evidence="2" id="KW-1185">Reference proteome</keyword>
<evidence type="ECO:0000313" key="1">
    <source>
        <dbReference type="EMBL" id="GAA2396064.1"/>
    </source>
</evidence>
<dbReference type="EMBL" id="BAAASE010000003">
    <property type="protein sequence ID" value="GAA2396064.1"/>
    <property type="molecule type" value="Genomic_DNA"/>
</dbReference>
<accession>A0ABP5VBN9</accession>
<gene>
    <name evidence="1" type="ORF">GCM10010255_29410</name>
</gene>
<sequence length="201" mass="22151">MVLEEVKWTREQSGSREGLIQRITENPQLNAGAFSVTTGKVLTSLFVKPITPERARTALSWEECADAASPSPRPGAKRSLFGISLSSIDGDAVTAVFQFFLPHVRALGYHEVYLGSPLPGLHAWKRANPEVPAGDYVYAKRNGLPLDPQLRYYHGKGFHSIVACKENYFPHERSLDHAAVIRGDIDDLILALPRAADPVHP</sequence>
<reference evidence="2" key="1">
    <citation type="journal article" date="2019" name="Int. J. Syst. Evol. Microbiol.">
        <title>The Global Catalogue of Microorganisms (GCM) 10K type strain sequencing project: providing services to taxonomists for standard genome sequencing and annotation.</title>
        <authorList>
            <consortium name="The Broad Institute Genomics Platform"/>
            <consortium name="The Broad Institute Genome Sequencing Center for Infectious Disease"/>
            <person name="Wu L."/>
            <person name="Ma J."/>
        </authorList>
    </citation>
    <scope>NUCLEOTIDE SEQUENCE [LARGE SCALE GENOMIC DNA]</scope>
    <source>
        <strain evidence="2">JCM 4358</strain>
    </source>
</reference>
<comment type="caution">
    <text evidence="1">The sequence shown here is derived from an EMBL/GenBank/DDBJ whole genome shotgun (WGS) entry which is preliminary data.</text>
</comment>
<organism evidence="1 2">
    <name type="scientific">Streptomyces coeruleofuscus</name>
    <dbReference type="NCBI Taxonomy" id="66879"/>
    <lineage>
        <taxon>Bacteria</taxon>
        <taxon>Bacillati</taxon>
        <taxon>Actinomycetota</taxon>
        <taxon>Actinomycetes</taxon>
        <taxon>Kitasatosporales</taxon>
        <taxon>Streptomycetaceae</taxon>
        <taxon>Streptomyces</taxon>
    </lineage>
</organism>
<protein>
    <submittedName>
        <fullName evidence="1">Uncharacterized protein</fullName>
    </submittedName>
</protein>